<organism evidence="1 2">
    <name type="scientific">Cryomyces antarcticus</name>
    <dbReference type="NCBI Taxonomy" id="329879"/>
    <lineage>
        <taxon>Eukaryota</taxon>
        <taxon>Fungi</taxon>
        <taxon>Dikarya</taxon>
        <taxon>Ascomycota</taxon>
        <taxon>Pezizomycotina</taxon>
        <taxon>Dothideomycetes</taxon>
        <taxon>Dothideomycetes incertae sedis</taxon>
        <taxon>Cryomyces</taxon>
    </lineage>
</organism>
<name>A0ABR0LNW7_9PEZI</name>
<sequence length="152" mass="17816">MSPLTRDNPALARKIESLRLPLAPLRALPSGAPHPIFPLTVLHFWLLTEAELDALAHHYHQSTPSEWSFSYPVRMNWDKRMFSHMEGDADTAAAGERLKVKRRKFGNFIGLRGCETPVEEVEWRTRTLRREIRERVDGEMEEGKRWHYRRAE</sequence>
<accession>A0ABR0LNW7</accession>
<keyword evidence="2" id="KW-1185">Reference proteome</keyword>
<comment type="caution">
    <text evidence="1">The sequence shown here is derived from an EMBL/GenBank/DDBJ whole genome shotgun (WGS) entry which is preliminary data.</text>
</comment>
<dbReference type="Proteomes" id="UP001357485">
    <property type="component" value="Unassembled WGS sequence"/>
</dbReference>
<reference evidence="1 2" key="1">
    <citation type="submission" date="2023-08" db="EMBL/GenBank/DDBJ databases">
        <title>Black Yeasts Isolated from many extreme environments.</title>
        <authorList>
            <person name="Coleine C."/>
            <person name="Stajich J.E."/>
            <person name="Selbmann L."/>
        </authorList>
    </citation>
    <scope>NUCLEOTIDE SEQUENCE [LARGE SCALE GENOMIC DNA]</scope>
    <source>
        <strain evidence="1 2">CCFEE 536</strain>
    </source>
</reference>
<evidence type="ECO:0000313" key="2">
    <source>
        <dbReference type="Proteomes" id="UP001357485"/>
    </source>
</evidence>
<dbReference type="EMBL" id="JAVRRA010016818">
    <property type="protein sequence ID" value="KAK5201149.1"/>
    <property type="molecule type" value="Genomic_DNA"/>
</dbReference>
<protein>
    <submittedName>
        <fullName evidence="1">Uncharacterized protein</fullName>
    </submittedName>
</protein>
<evidence type="ECO:0000313" key="1">
    <source>
        <dbReference type="EMBL" id="KAK5201149.1"/>
    </source>
</evidence>
<gene>
    <name evidence="1" type="ORF">LTR16_003654</name>
</gene>
<proteinExistence type="predicted"/>